<dbReference type="Gene3D" id="3.30.70.560">
    <property type="entry name" value="7,8-Dihydro-6-hydroxymethylpterin-pyrophosphokinase HPPK"/>
    <property type="match status" value="1"/>
</dbReference>
<protein>
    <recommendedName>
        <fullName evidence="23">Folic acid synthesis protein FOL1</fullName>
        <ecNumber evidence="10">2.5.1.15</ecNumber>
        <ecNumber evidence="12">2.7.6.3</ecNumber>
        <ecNumber evidence="11">4.1.2.25</ecNumber>
    </recommendedName>
    <alternativeName>
        <fullName evidence="24">Folic acid synthesis protein fol1</fullName>
    </alternativeName>
</protein>
<dbReference type="InterPro" id="IPR035907">
    <property type="entry name" value="Hppk_sf"/>
</dbReference>
<reference evidence="26" key="1">
    <citation type="submission" date="2021-03" db="EMBL/GenBank/DDBJ databases">
        <authorList>
            <person name="Tagirdzhanova G."/>
        </authorList>
    </citation>
    <scope>NUCLEOTIDE SEQUENCE</scope>
</reference>
<evidence type="ECO:0000256" key="4">
    <source>
        <dbReference type="ARBA" id="ARBA00001946"/>
    </source>
</evidence>
<dbReference type="NCBIfam" id="TIGR01496">
    <property type="entry name" value="DHPS"/>
    <property type="match status" value="1"/>
</dbReference>
<dbReference type="GO" id="GO:0005524">
    <property type="term" value="F:ATP binding"/>
    <property type="evidence" value="ECO:0007669"/>
    <property type="project" value="UniProtKB-KW"/>
</dbReference>
<dbReference type="FunFam" id="3.20.20.20:FF:000006">
    <property type="entry name" value="Dihydropteroate synthase"/>
    <property type="match status" value="1"/>
</dbReference>
<dbReference type="PROSITE" id="PS00793">
    <property type="entry name" value="DHPS_2"/>
    <property type="match status" value="1"/>
</dbReference>
<comment type="function">
    <text evidence="21">Catalyzes three sequential steps of tetrahydrofolate biosynthesis.</text>
</comment>
<dbReference type="GO" id="GO:0046656">
    <property type="term" value="P:folic acid biosynthetic process"/>
    <property type="evidence" value="ECO:0007669"/>
    <property type="project" value="UniProtKB-KW"/>
</dbReference>
<keyword evidence="14" id="KW-0479">Metal-binding</keyword>
<comment type="pathway">
    <text evidence="7">Cofactor biosynthesis; tetrahydrofolate biosynthesis; 2-amino-4-hydroxy-6-hydroxymethyl-7,8-dihydropteridine diphosphate from 7,8-dihydroneopterin triphosphate: step 4/4.</text>
</comment>
<dbReference type="GO" id="GO:0005740">
    <property type="term" value="C:mitochondrial envelope"/>
    <property type="evidence" value="ECO:0007669"/>
    <property type="project" value="TreeGrafter"/>
</dbReference>
<comment type="cofactor">
    <cofactor evidence="4">
        <name>Mg(2+)</name>
        <dbReference type="ChEBI" id="CHEBI:18420"/>
    </cofactor>
</comment>
<dbReference type="GO" id="GO:0003848">
    <property type="term" value="F:2-amino-4-hydroxy-6-hydroxymethyldihydropteridine diphosphokinase activity"/>
    <property type="evidence" value="ECO:0007669"/>
    <property type="project" value="UniProtKB-EC"/>
</dbReference>
<comment type="pathway">
    <text evidence="6">Cofactor biosynthesis; tetrahydrofolate biosynthesis; 2-amino-4-hydroxy-6-hydroxymethyl-7,8-dihydropteridine diphosphate from 7,8-dihydroneopterin triphosphate: step 3/4.</text>
</comment>
<comment type="pathway">
    <text evidence="5">Cofactor biosynthesis; tetrahydrofolate biosynthesis; 7,8-dihydrofolate from 2-amino-4-hydroxy-6-hydroxymethyl-7,8-dihydropteridine diphosphate and 4-aminobenzoate: step 1/2.</text>
</comment>
<evidence type="ECO:0000256" key="3">
    <source>
        <dbReference type="ARBA" id="ARBA00001353"/>
    </source>
</evidence>
<keyword evidence="15" id="KW-0547">Nucleotide-binding</keyword>
<dbReference type="PANTHER" id="PTHR20941">
    <property type="entry name" value="FOLATE SYNTHESIS PROTEINS"/>
    <property type="match status" value="1"/>
</dbReference>
<evidence type="ECO:0000313" key="27">
    <source>
        <dbReference type="Proteomes" id="UP000664169"/>
    </source>
</evidence>
<evidence type="ECO:0000256" key="22">
    <source>
        <dbReference type="ARBA" id="ARBA00061548"/>
    </source>
</evidence>
<keyword evidence="17" id="KW-0067">ATP-binding</keyword>
<comment type="catalytic activity">
    <reaction evidence="1">
        <text>(7,8-dihydropterin-6-yl)methyl diphosphate + 4-aminobenzoate = 7,8-dihydropteroate + diphosphate</text>
        <dbReference type="Rhea" id="RHEA:19949"/>
        <dbReference type="ChEBI" id="CHEBI:17836"/>
        <dbReference type="ChEBI" id="CHEBI:17839"/>
        <dbReference type="ChEBI" id="CHEBI:33019"/>
        <dbReference type="ChEBI" id="CHEBI:72950"/>
        <dbReference type="EC" id="2.5.1.15"/>
    </reaction>
</comment>
<evidence type="ECO:0000256" key="18">
    <source>
        <dbReference type="ARBA" id="ARBA00022842"/>
    </source>
</evidence>
<comment type="similarity">
    <text evidence="9">In the C-terminal section; belongs to the DHPS family.</text>
</comment>
<evidence type="ECO:0000256" key="15">
    <source>
        <dbReference type="ARBA" id="ARBA00022741"/>
    </source>
</evidence>
<gene>
    <name evidence="26" type="ORF">GOMPHAMPRED_006701</name>
</gene>
<evidence type="ECO:0000256" key="19">
    <source>
        <dbReference type="ARBA" id="ARBA00022909"/>
    </source>
</evidence>
<dbReference type="SUPFAM" id="SSF51717">
    <property type="entry name" value="Dihydropteroate synthetase-like"/>
    <property type="match status" value="1"/>
</dbReference>
<evidence type="ECO:0000256" key="1">
    <source>
        <dbReference type="ARBA" id="ARBA00000012"/>
    </source>
</evidence>
<dbReference type="AlphaFoldDB" id="A0A8H3IXV0"/>
<comment type="caution">
    <text evidence="26">The sequence shown here is derived from an EMBL/GenBank/DDBJ whole genome shotgun (WGS) entry which is preliminary data.</text>
</comment>
<proteinExistence type="inferred from homology"/>
<evidence type="ECO:0000256" key="2">
    <source>
        <dbReference type="ARBA" id="ARBA00000198"/>
    </source>
</evidence>
<evidence type="ECO:0000256" key="16">
    <source>
        <dbReference type="ARBA" id="ARBA00022777"/>
    </source>
</evidence>
<evidence type="ECO:0000256" key="20">
    <source>
        <dbReference type="ARBA" id="ARBA00023268"/>
    </source>
</evidence>
<name>A0A8H3IXV0_9LECA</name>
<evidence type="ECO:0000256" key="5">
    <source>
        <dbReference type="ARBA" id="ARBA00004763"/>
    </source>
</evidence>
<evidence type="ECO:0000313" key="26">
    <source>
        <dbReference type="EMBL" id="CAF9932915.1"/>
    </source>
</evidence>
<comment type="catalytic activity">
    <reaction evidence="3">
        <text>7,8-dihydroneopterin = 6-hydroxymethyl-7,8-dihydropterin + glycolaldehyde</text>
        <dbReference type="Rhea" id="RHEA:10540"/>
        <dbReference type="ChEBI" id="CHEBI:17001"/>
        <dbReference type="ChEBI" id="CHEBI:17071"/>
        <dbReference type="ChEBI" id="CHEBI:44841"/>
        <dbReference type="EC" id="4.1.2.25"/>
    </reaction>
</comment>
<evidence type="ECO:0000256" key="8">
    <source>
        <dbReference type="ARBA" id="ARBA00009640"/>
    </source>
</evidence>
<dbReference type="GO" id="GO:0004150">
    <property type="term" value="F:dihydroneopterin aldolase activity"/>
    <property type="evidence" value="ECO:0007669"/>
    <property type="project" value="UniProtKB-EC"/>
</dbReference>
<dbReference type="InterPro" id="IPR006390">
    <property type="entry name" value="DHP_synth_dom"/>
</dbReference>
<dbReference type="PROSITE" id="PS00794">
    <property type="entry name" value="HPPK"/>
    <property type="match status" value="1"/>
</dbReference>
<keyword evidence="20" id="KW-0511">Multifunctional enzyme</keyword>
<dbReference type="InterPro" id="IPR011005">
    <property type="entry name" value="Dihydropteroate_synth-like_sf"/>
</dbReference>
<evidence type="ECO:0000256" key="14">
    <source>
        <dbReference type="ARBA" id="ARBA00022723"/>
    </source>
</evidence>
<dbReference type="EC" id="2.5.1.15" evidence="10"/>
<organism evidence="26 27">
    <name type="scientific">Gomphillus americanus</name>
    <dbReference type="NCBI Taxonomy" id="1940652"/>
    <lineage>
        <taxon>Eukaryota</taxon>
        <taxon>Fungi</taxon>
        <taxon>Dikarya</taxon>
        <taxon>Ascomycota</taxon>
        <taxon>Pezizomycotina</taxon>
        <taxon>Lecanoromycetes</taxon>
        <taxon>OSLEUM clade</taxon>
        <taxon>Ostropomycetidae</taxon>
        <taxon>Ostropales</taxon>
        <taxon>Graphidaceae</taxon>
        <taxon>Gomphilloideae</taxon>
        <taxon>Gomphillus</taxon>
    </lineage>
</organism>
<keyword evidence="19" id="KW-0289">Folate biosynthesis</keyword>
<evidence type="ECO:0000256" key="23">
    <source>
        <dbReference type="ARBA" id="ARBA00067568"/>
    </source>
</evidence>
<dbReference type="Pfam" id="PF01288">
    <property type="entry name" value="HPPK"/>
    <property type="match status" value="1"/>
</dbReference>
<dbReference type="Proteomes" id="UP000664169">
    <property type="component" value="Unassembled WGS sequence"/>
</dbReference>
<dbReference type="NCBIfam" id="TIGR01498">
    <property type="entry name" value="folK"/>
    <property type="match status" value="1"/>
</dbReference>
<dbReference type="OrthoDB" id="615426at2759"/>
<dbReference type="PROSITE" id="PS50972">
    <property type="entry name" value="PTERIN_BINDING"/>
    <property type="match status" value="1"/>
</dbReference>
<comment type="catalytic activity">
    <reaction evidence="2">
        <text>6-hydroxymethyl-7,8-dihydropterin + ATP = (7,8-dihydropterin-6-yl)methyl diphosphate + AMP + H(+)</text>
        <dbReference type="Rhea" id="RHEA:11412"/>
        <dbReference type="ChEBI" id="CHEBI:15378"/>
        <dbReference type="ChEBI" id="CHEBI:30616"/>
        <dbReference type="ChEBI" id="CHEBI:44841"/>
        <dbReference type="ChEBI" id="CHEBI:72950"/>
        <dbReference type="ChEBI" id="CHEBI:456215"/>
        <dbReference type="EC" id="2.7.6.3"/>
    </reaction>
</comment>
<evidence type="ECO:0000259" key="25">
    <source>
        <dbReference type="PROSITE" id="PS50972"/>
    </source>
</evidence>
<accession>A0A8H3IXV0</accession>
<dbReference type="PANTHER" id="PTHR20941:SF1">
    <property type="entry name" value="FOLIC ACID SYNTHESIS PROTEIN FOL1"/>
    <property type="match status" value="1"/>
</dbReference>
<dbReference type="CDD" id="cd00739">
    <property type="entry name" value="DHPS"/>
    <property type="match status" value="1"/>
</dbReference>
<dbReference type="EC" id="2.7.6.3" evidence="12"/>
<dbReference type="EMBL" id="CAJPDQ010000049">
    <property type="protein sequence ID" value="CAF9932915.1"/>
    <property type="molecule type" value="Genomic_DNA"/>
</dbReference>
<dbReference type="GO" id="GO:0046654">
    <property type="term" value="P:tetrahydrofolate biosynthetic process"/>
    <property type="evidence" value="ECO:0007669"/>
    <property type="project" value="UniProtKB-UniPathway"/>
</dbReference>
<dbReference type="Pfam" id="PF00809">
    <property type="entry name" value="Pterin_bind"/>
    <property type="match status" value="1"/>
</dbReference>
<evidence type="ECO:0000256" key="10">
    <source>
        <dbReference type="ARBA" id="ARBA00012458"/>
    </source>
</evidence>
<evidence type="ECO:0000256" key="24">
    <source>
        <dbReference type="ARBA" id="ARBA00068111"/>
    </source>
</evidence>
<dbReference type="Gene3D" id="3.20.20.20">
    <property type="entry name" value="Dihydropteroate synthase-like"/>
    <property type="match status" value="1"/>
</dbReference>
<keyword evidence="13" id="KW-0808">Transferase</keyword>
<dbReference type="GO" id="GO:0004156">
    <property type="term" value="F:dihydropteroate synthase activity"/>
    <property type="evidence" value="ECO:0007669"/>
    <property type="project" value="UniProtKB-EC"/>
</dbReference>
<evidence type="ECO:0000256" key="12">
    <source>
        <dbReference type="ARBA" id="ARBA00013253"/>
    </source>
</evidence>
<sequence length="405" mass="44685">MYVEAQNNFINGVCEISVEGHISSMELLAKLKHIEDAMGRIKTVDKGPRNIDLDILLHGDQSLSTVTLSVPHKAMLEREFVLRPLCDLIPDGIHPQYPTETYSNHLHALPKDPSMSTIIPFGKHGIFKPLDSARQTKIMSILNITPDSFSDGGHHSPNPDQTLSTIQKHVQSGADIIDIGGYSTRPNASNVSTEEELARVIPIIQASRRNFPDIGISIDTFRHEVAEAAILNGADIVNDVSAGTLDIKMLPTIAKLGCTYVAMHMRGDAATMTRLNQYPEGVIRGIAEELLMRVEAAEKAGIWKWRLVLDPGIGFAKDLAQNLEILRRLAELRQWPGLEGFPWLIGTSKKAFIGRITGVQHAHERIWGTAATICTAIQGGADIVRVHDVDEMRQVSKMADAIWRL</sequence>
<evidence type="ECO:0000256" key="11">
    <source>
        <dbReference type="ARBA" id="ARBA00013043"/>
    </source>
</evidence>
<dbReference type="CDD" id="cd00483">
    <property type="entry name" value="HPPK"/>
    <property type="match status" value="1"/>
</dbReference>
<evidence type="ECO:0000256" key="6">
    <source>
        <dbReference type="ARBA" id="ARBA00005013"/>
    </source>
</evidence>
<dbReference type="EC" id="4.1.2.25" evidence="11"/>
<comment type="similarity">
    <text evidence="22">In the central section; belongs to the HPPK family.</text>
</comment>
<feature type="domain" description="Pterin-binding" evidence="25">
    <location>
        <begin position="136"/>
        <end position="397"/>
    </location>
</feature>
<dbReference type="GO" id="GO:0046872">
    <property type="term" value="F:metal ion binding"/>
    <property type="evidence" value="ECO:0007669"/>
    <property type="project" value="UniProtKB-KW"/>
</dbReference>
<dbReference type="SUPFAM" id="SSF55083">
    <property type="entry name" value="6-hydroxymethyl-7,8-dihydropterin pyrophosphokinase, HPPK"/>
    <property type="match status" value="1"/>
</dbReference>
<dbReference type="InterPro" id="IPR000550">
    <property type="entry name" value="Hppk"/>
</dbReference>
<dbReference type="GO" id="GO:0016301">
    <property type="term" value="F:kinase activity"/>
    <property type="evidence" value="ECO:0007669"/>
    <property type="project" value="UniProtKB-KW"/>
</dbReference>
<dbReference type="UniPathway" id="UPA00077">
    <property type="reaction ID" value="UER00155"/>
</dbReference>
<dbReference type="InterPro" id="IPR045031">
    <property type="entry name" value="DHP_synth-like"/>
</dbReference>
<dbReference type="InterPro" id="IPR000489">
    <property type="entry name" value="Pterin-binding_dom"/>
</dbReference>
<comment type="similarity">
    <text evidence="8">In the N-terminal section; belongs to the DHNA family.</text>
</comment>
<evidence type="ECO:0000256" key="13">
    <source>
        <dbReference type="ARBA" id="ARBA00022679"/>
    </source>
</evidence>
<evidence type="ECO:0000256" key="9">
    <source>
        <dbReference type="ARBA" id="ARBA00009951"/>
    </source>
</evidence>
<evidence type="ECO:0000256" key="21">
    <source>
        <dbReference type="ARBA" id="ARBA00058009"/>
    </source>
</evidence>
<keyword evidence="18" id="KW-0460">Magnesium</keyword>
<evidence type="ECO:0000256" key="7">
    <source>
        <dbReference type="ARBA" id="ARBA00005051"/>
    </source>
</evidence>
<evidence type="ECO:0000256" key="17">
    <source>
        <dbReference type="ARBA" id="ARBA00022840"/>
    </source>
</evidence>
<keyword evidence="27" id="KW-1185">Reference proteome</keyword>
<keyword evidence="16" id="KW-0418">Kinase</keyword>